<organism evidence="2 3">
    <name type="scientific">Ananas comosus</name>
    <name type="common">Pineapple</name>
    <name type="synonym">Ananas ananas</name>
    <dbReference type="NCBI Taxonomy" id="4615"/>
    <lineage>
        <taxon>Eukaryota</taxon>
        <taxon>Viridiplantae</taxon>
        <taxon>Streptophyta</taxon>
        <taxon>Embryophyta</taxon>
        <taxon>Tracheophyta</taxon>
        <taxon>Spermatophyta</taxon>
        <taxon>Magnoliopsida</taxon>
        <taxon>Liliopsida</taxon>
        <taxon>Poales</taxon>
        <taxon>Bromeliaceae</taxon>
        <taxon>Bromelioideae</taxon>
        <taxon>Ananas</taxon>
    </lineage>
</organism>
<feature type="compositionally biased region" description="Low complexity" evidence="1">
    <location>
        <begin position="125"/>
        <end position="134"/>
    </location>
</feature>
<gene>
    <name evidence="3" type="primary">LOC109716212</name>
</gene>
<sequence>MADGDWTAGAPIREGRSLSEGGPSTRWPMAGGSWWRGGVGLAHAASAQVQGATVAGRWPGERRGGGVQLSEDEGRRWRRLGVRMTPARPETAPGGRRVLWRRPGAYGDGGAGDEGGRRRLRRAGAARGPRASLGSAGANLSWLRVAQAATAARADGGDSIGGQATAE</sequence>
<evidence type="ECO:0000313" key="3">
    <source>
        <dbReference type="RefSeq" id="XP_020097131.1"/>
    </source>
</evidence>
<feature type="region of interest" description="Disordered" evidence="1">
    <location>
        <begin position="86"/>
        <end position="134"/>
    </location>
</feature>
<reference evidence="3" key="2">
    <citation type="submission" date="2025-08" db="UniProtKB">
        <authorList>
            <consortium name="RefSeq"/>
        </authorList>
    </citation>
    <scope>IDENTIFICATION</scope>
    <source>
        <tissue evidence="3">Leaf</tissue>
    </source>
</reference>
<dbReference type="AlphaFoldDB" id="A0A6P5FLF0"/>
<feature type="region of interest" description="Disordered" evidence="1">
    <location>
        <begin position="1"/>
        <end position="31"/>
    </location>
</feature>
<name>A0A6P5FLF0_ANACO</name>
<evidence type="ECO:0000313" key="2">
    <source>
        <dbReference type="Proteomes" id="UP000515123"/>
    </source>
</evidence>
<accession>A0A6P5FLF0</accession>
<dbReference type="RefSeq" id="XP_020097131.1">
    <property type="nucleotide sequence ID" value="XM_020241542.1"/>
</dbReference>
<keyword evidence="2" id="KW-1185">Reference proteome</keyword>
<reference evidence="2" key="1">
    <citation type="journal article" date="2015" name="Nat. Genet.">
        <title>The pineapple genome and the evolution of CAM photosynthesis.</title>
        <authorList>
            <person name="Ming R."/>
            <person name="VanBuren R."/>
            <person name="Wai C.M."/>
            <person name="Tang H."/>
            <person name="Schatz M.C."/>
            <person name="Bowers J.E."/>
            <person name="Lyons E."/>
            <person name="Wang M.L."/>
            <person name="Chen J."/>
            <person name="Biggers E."/>
            <person name="Zhang J."/>
            <person name="Huang L."/>
            <person name="Zhang L."/>
            <person name="Miao W."/>
            <person name="Zhang J."/>
            <person name="Ye Z."/>
            <person name="Miao C."/>
            <person name="Lin Z."/>
            <person name="Wang H."/>
            <person name="Zhou H."/>
            <person name="Yim W.C."/>
            <person name="Priest H.D."/>
            <person name="Zheng C."/>
            <person name="Woodhouse M."/>
            <person name="Edger P.P."/>
            <person name="Guyot R."/>
            <person name="Guo H.B."/>
            <person name="Guo H."/>
            <person name="Zheng G."/>
            <person name="Singh R."/>
            <person name="Sharma A."/>
            <person name="Min X."/>
            <person name="Zheng Y."/>
            <person name="Lee H."/>
            <person name="Gurtowski J."/>
            <person name="Sedlazeck F.J."/>
            <person name="Harkess A."/>
            <person name="McKain M.R."/>
            <person name="Liao Z."/>
            <person name="Fang J."/>
            <person name="Liu J."/>
            <person name="Zhang X."/>
            <person name="Zhang Q."/>
            <person name="Hu W."/>
            <person name="Qin Y."/>
            <person name="Wang K."/>
            <person name="Chen L.Y."/>
            <person name="Shirley N."/>
            <person name="Lin Y.R."/>
            <person name="Liu L.Y."/>
            <person name="Hernandez A.G."/>
            <person name="Wright C.L."/>
            <person name="Bulone V."/>
            <person name="Tuskan G.A."/>
            <person name="Heath K."/>
            <person name="Zee F."/>
            <person name="Moore P.H."/>
            <person name="Sunkar R."/>
            <person name="Leebens-Mack J.H."/>
            <person name="Mockler T."/>
            <person name="Bennetzen J.L."/>
            <person name="Freeling M."/>
            <person name="Sankoff D."/>
            <person name="Paterson A.H."/>
            <person name="Zhu X."/>
            <person name="Yang X."/>
            <person name="Smith J.A."/>
            <person name="Cushman J.C."/>
            <person name="Paull R.E."/>
            <person name="Yu Q."/>
        </authorList>
    </citation>
    <scope>NUCLEOTIDE SEQUENCE [LARGE SCALE GENOMIC DNA]</scope>
    <source>
        <strain evidence="2">cv. F153</strain>
    </source>
</reference>
<evidence type="ECO:0000256" key="1">
    <source>
        <dbReference type="SAM" id="MobiDB-lite"/>
    </source>
</evidence>
<dbReference type="GeneID" id="109716212"/>
<protein>
    <submittedName>
        <fullName evidence="3">Uncharacterized protein LOC109716212</fullName>
    </submittedName>
</protein>
<dbReference type="Proteomes" id="UP000515123">
    <property type="component" value="Linkage group 10"/>
</dbReference>
<proteinExistence type="predicted"/>